<proteinExistence type="predicted"/>
<evidence type="ECO:0000313" key="3">
    <source>
        <dbReference type="Proteomes" id="UP000230750"/>
    </source>
</evidence>
<dbReference type="InterPro" id="IPR011256">
    <property type="entry name" value="Reg_factor_effector_dom_sf"/>
</dbReference>
<comment type="caution">
    <text evidence="2">The sequence shown here is derived from an EMBL/GenBank/DDBJ whole genome shotgun (WGS) entry which is preliminary data.</text>
</comment>
<dbReference type="EMBL" id="MRZV01000101">
    <property type="protein sequence ID" value="PIK58829.1"/>
    <property type="molecule type" value="Genomic_DNA"/>
</dbReference>
<dbReference type="GO" id="GO:0106300">
    <property type="term" value="P:protein-DNA covalent cross-linking repair"/>
    <property type="evidence" value="ECO:0007669"/>
    <property type="project" value="TreeGrafter"/>
</dbReference>
<organism evidence="2 3">
    <name type="scientific">Stichopus japonicus</name>
    <name type="common">Sea cucumber</name>
    <dbReference type="NCBI Taxonomy" id="307972"/>
    <lineage>
        <taxon>Eukaryota</taxon>
        <taxon>Metazoa</taxon>
        <taxon>Echinodermata</taxon>
        <taxon>Eleutherozoa</taxon>
        <taxon>Echinozoa</taxon>
        <taxon>Holothuroidea</taxon>
        <taxon>Aspidochirotacea</taxon>
        <taxon>Aspidochirotida</taxon>
        <taxon>Stichopodidae</taxon>
        <taxon>Apostichopus</taxon>
    </lineage>
</organism>
<gene>
    <name evidence="2" type="ORF">BSL78_04288</name>
</gene>
<dbReference type="Gene3D" id="3.20.80.10">
    <property type="entry name" value="Regulatory factor, effector binding domain"/>
    <property type="match status" value="1"/>
</dbReference>
<reference evidence="2 3" key="1">
    <citation type="journal article" date="2017" name="PLoS Biol.">
        <title>The sea cucumber genome provides insights into morphological evolution and visceral regeneration.</title>
        <authorList>
            <person name="Zhang X."/>
            <person name="Sun L."/>
            <person name="Yuan J."/>
            <person name="Sun Y."/>
            <person name="Gao Y."/>
            <person name="Zhang L."/>
            <person name="Li S."/>
            <person name="Dai H."/>
            <person name="Hamel J.F."/>
            <person name="Liu C."/>
            <person name="Yu Y."/>
            <person name="Liu S."/>
            <person name="Lin W."/>
            <person name="Guo K."/>
            <person name="Jin S."/>
            <person name="Xu P."/>
            <person name="Storey K.B."/>
            <person name="Huan P."/>
            <person name="Zhang T."/>
            <person name="Zhou Y."/>
            <person name="Zhang J."/>
            <person name="Lin C."/>
            <person name="Li X."/>
            <person name="Xing L."/>
            <person name="Huo D."/>
            <person name="Sun M."/>
            <person name="Wang L."/>
            <person name="Mercier A."/>
            <person name="Li F."/>
            <person name="Yang H."/>
            <person name="Xiang J."/>
        </authorList>
    </citation>
    <scope>NUCLEOTIDE SEQUENCE [LARGE SCALE GENOMIC DNA]</scope>
    <source>
        <strain evidence="2">Shaxun</strain>
        <tissue evidence="2">Muscle</tissue>
    </source>
</reference>
<evidence type="ECO:0000313" key="2">
    <source>
        <dbReference type="EMBL" id="PIK58829.1"/>
    </source>
</evidence>
<dbReference type="PANTHER" id="PTHR15949:SF3">
    <property type="entry name" value="TESTIS-EXPRESSED PROTEIN 264"/>
    <property type="match status" value="1"/>
</dbReference>
<sequence>MDDVIVLGIVGLLVALSLTLLSLLWYSGVFASIDVGTGKPPFGKLKLAYKFATGPYKDTGPLFTELQLLAPDLKIFAIYYDDPKTVEHSKLRSMVAGVLAEGDSKVDKDVEKKLLDKGFKSFEIPSVDFAVHAKFPYAWDLSCYIAIMRVYPKLDNYITERQLSAHPAVEFYDPDIIHFVMPLSKQEAFYVPEASYTEEPTEEPETDGENGEQSQDDKGLSKSQSSADEKTRNESGEDSSSSLKRLRHPSNAPTLYHVKQLDRTFFSPSPLRSLSP</sequence>
<feature type="region of interest" description="Disordered" evidence="1">
    <location>
        <begin position="193"/>
        <end position="276"/>
    </location>
</feature>
<dbReference type="GO" id="GO:0005789">
    <property type="term" value="C:endoplasmic reticulum membrane"/>
    <property type="evidence" value="ECO:0007669"/>
    <property type="project" value="TreeGrafter"/>
</dbReference>
<accession>A0A2G8LEY2</accession>
<dbReference type="OrthoDB" id="2140079at2759"/>
<name>A0A2G8LEY2_STIJA</name>
<dbReference type="PANTHER" id="PTHR15949">
    <property type="entry name" value="TESTIS-EXPRESSED PROTEIN 264"/>
    <property type="match status" value="1"/>
</dbReference>
<dbReference type="STRING" id="307972.A0A2G8LEY2"/>
<keyword evidence="3" id="KW-1185">Reference proteome</keyword>
<protein>
    <recommendedName>
        <fullName evidence="4">Testis-expressed sequence 264 protein</fullName>
    </recommendedName>
</protein>
<dbReference type="Proteomes" id="UP000230750">
    <property type="component" value="Unassembled WGS sequence"/>
</dbReference>
<evidence type="ECO:0000256" key="1">
    <source>
        <dbReference type="SAM" id="MobiDB-lite"/>
    </source>
</evidence>
<dbReference type="GO" id="GO:0005657">
    <property type="term" value="C:replication fork"/>
    <property type="evidence" value="ECO:0007669"/>
    <property type="project" value="TreeGrafter"/>
</dbReference>
<evidence type="ECO:0008006" key="4">
    <source>
        <dbReference type="Google" id="ProtNLM"/>
    </source>
</evidence>
<feature type="compositionally biased region" description="Low complexity" evidence="1">
    <location>
        <begin position="267"/>
        <end position="276"/>
    </location>
</feature>
<feature type="compositionally biased region" description="Acidic residues" evidence="1">
    <location>
        <begin position="199"/>
        <end position="210"/>
    </location>
</feature>
<dbReference type="GO" id="GO:0005634">
    <property type="term" value="C:nucleus"/>
    <property type="evidence" value="ECO:0007669"/>
    <property type="project" value="TreeGrafter"/>
</dbReference>
<dbReference type="GO" id="GO:0000421">
    <property type="term" value="C:autophagosome membrane"/>
    <property type="evidence" value="ECO:0007669"/>
    <property type="project" value="TreeGrafter"/>
</dbReference>
<dbReference type="AlphaFoldDB" id="A0A2G8LEY2"/>
<dbReference type="GO" id="GO:0061709">
    <property type="term" value="P:reticulophagy"/>
    <property type="evidence" value="ECO:0007669"/>
    <property type="project" value="TreeGrafter"/>
</dbReference>